<evidence type="ECO:0000256" key="3">
    <source>
        <dbReference type="ARBA" id="ARBA00023242"/>
    </source>
</evidence>
<keyword evidence="1" id="KW-0547">Nucleotide-binding</keyword>
<keyword evidence="3" id="KW-0539">Nucleus</keyword>
<name>A0A1B6BW79_9HEMI</name>
<feature type="coiled-coil region" evidence="4">
    <location>
        <begin position="235"/>
        <end position="262"/>
    </location>
</feature>
<evidence type="ECO:0000256" key="2">
    <source>
        <dbReference type="ARBA" id="ARBA00022840"/>
    </source>
</evidence>
<feature type="region of interest" description="Disordered" evidence="5">
    <location>
        <begin position="1"/>
        <end position="35"/>
    </location>
</feature>
<feature type="non-terminal residue" evidence="7">
    <location>
        <position position="1"/>
    </location>
</feature>
<dbReference type="SMART" id="SM00968">
    <property type="entry name" value="SMC_hinge"/>
    <property type="match status" value="1"/>
</dbReference>
<evidence type="ECO:0000256" key="4">
    <source>
        <dbReference type="SAM" id="Coils"/>
    </source>
</evidence>
<protein>
    <recommendedName>
        <fullName evidence="6">SMC hinge domain-containing protein</fullName>
    </recommendedName>
</protein>
<keyword evidence="4" id="KW-0175">Coiled coil</keyword>
<dbReference type="PANTHER" id="PTHR18937">
    <property type="entry name" value="STRUCTURAL MAINTENANCE OF CHROMOSOMES SMC FAMILY MEMBER"/>
    <property type="match status" value="1"/>
</dbReference>
<dbReference type="Gene3D" id="1.20.1060.20">
    <property type="match status" value="1"/>
</dbReference>
<dbReference type="GO" id="GO:0005524">
    <property type="term" value="F:ATP binding"/>
    <property type="evidence" value="ECO:0007669"/>
    <property type="project" value="UniProtKB-KW"/>
</dbReference>
<feature type="compositionally biased region" description="Polar residues" evidence="5">
    <location>
        <begin position="1"/>
        <end position="18"/>
    </location>
</feature>
<dbReference type="InterPro" id="IPR036277">
    <property type="entry name" value="SMC_hinge_sf"/>
</dbReference>
<dbReference type="GO" id="GO:0007076">
    <property type="term" value="P:mitotic chromosome condensation"/>
    <property type="evidence" value="ECO:0007669"/>
    <property type="project" value="TreeGrafter"/>
</dbReference>
<feature type="non-terminal residue" evidence="7">
    <location>
        <position position="324"/>
    </location>
</feature>
<feature type="domain" description="SMC hinge" evidence="6">
    <location>
        <begin position="69"/>
        <end position="185"/>
    </location>
</feature>
<dbReference type="PANTHER" id="PTHR18937:SF172">
    <property type="entry name" value="STRUCTURAL MAINTENANCE OF CHROMOSOMES PROTEIN"/>
    <property type="match status" value="1"/>
</dbReference>
<gene>
    <name evidence="7" type="ORF">g.14949</name>
</gene>
<dbReference type="GO" id="GO:0000796">
    <property type="term" value="C:condensin complex"/>
    <property type="evidence" value="ECO:0007669"/>
    <property type="project" value="TreeGrafter"/>
</dbReference>
<organism evidence="7">
    <name type="scientific">Clastoptera arizonana</name>
    <name type="common">Arizona spittle bug</name>
    <dbReference type="NCBI Taxonomy" id="38151"/>
    <lineage>
        <taxon>Eukaryota</taxon>
        <taxon>Metazoa</taxon>
        <taxon>Ecdysozoa</taxon>
        <taxon>Arthropoda</taxon>
        <taxon>Hexapoda</taxon>
        <taxon>Insecta</taxon>
        <taxon>Pterygota</taxon>
        <taxon>Neoptera</taxon>
        <taxon>Paraneoptera</taxon>
        <taxon>Hemiptera</taxon>
        <taxon>Auchenorrhyncha</taxon>
        <taxon>Cercopoidea</taxon>
        <taxon>Clastopteridae</taxon>
        <taxon>Clastoptera</taxon>
    </lineage>
</organism>
<dbReference type="AlphaFoldDB" id="A0A1B6BW79"/>
<proteinExistence type="predicted"/>
<dbReference type="SUPFAM" id="SSF75553">
    <property type="entry name" value="Smc hinge domain"/>
    <property type="match status" value="1"/>
</dbReference>
<dbReference type="Gene3D" id="3.30.70.1620">
    <property type="match status" value="1"/>
</dbReference>
<sequence>ERNLPSAQQELDSATAELSDTRKEESTLSQELHRKRTSLEEKRVSMNANRSRNSVLDFLLKQKQDGHLPGILGRLGDLGAIDEKYDVAISTACSALDSIVVDTAETGQAGVEALKKYRVGRATFIVLEKQEHLRPVYSQPMNTPENVPRLFDLIRVADDRIRPAFYYGLRNTLVAENLDQAQRIAYGRVRHRVVTLKGEIIETSGTMSGGGNTVLRGRMGRSVAMTTDSLTPGEIDRIENRVRDLESRVRSLRERAVVLENTIESRSRDVKTWSVDINKLKFDVKSLSEQEPVLKDQVIQQEKKVKEVEPDKKKVKELTHTFET</sequence>
<evidence type="ECO:0000313" key="7">
    <source>
        <dbReference type="EMBL" id="JAS05541.1"/>
    </source>
</evidence>
<evidence type="ECO:0000256" key="5">
    <source>
        <dbReference type="SAM" id="MobiDB-lite"/>
    </source>
</evidence>
<keyword evidence="2" id="KW-0067">ATP-binding</keyword>
<dbReference type="Gene3D" id="1.10.287.1490">
    <property type="match status" value="1"/>
</dbReference>
<dbReference type="Pfam" id="PF06470">
    <property type="entry name" value="SMC_hinge"/>
    <property type="match status" value="1"/>
</dbReference>
<evidence type="ECO:0000256" key="1">
    <source>
        <dbReference type="ARBA" id="ARBA00022741"/>
    </source>
</evidence>
<evidence type="ECO:0000259" key="6">
    <source>
        <dbReference type="SMART" id="SM00968"/>
    </source>
</evidence>
<dbReference type="InterPro" id="IPR010935">
    <property type="entry name" value="SMC_hinge"/>
</dbReference>
<reference evidence="7" key="1">
    <citation type="submission" date="2015-12" db="EMBL/GenBank/DDBJ databases">
        <title>De novo transcriptome assembly of four potential Pierce s Disease insect vectors from Arizona vineyards.</title>
        <authorList>
            <person name="Tassone E.E."/>
        </authorList>
    </citation>
    <scope>NUCLEOTIDE SEQUENCE</scope>
</reference>
<accession>A0A1B6BW79</accession>
<dbReference type="EMBL" id="GEDC01031757">
    <property type="protein sequence ID" value="JAS05541.1"/>
    <property type="molecule type" value="Transcribed_RNA"/>
</dbReference>